<accession>A0A8X7Y7G6</accession>
<comment type="caution">
    <text evidence="6">The sequence shown here is derived from an EMBL/GenBank/DDBJ whole genome shotgun (WGS) entry which is preliminary data.</text>
</comment>
<keyword evidence="7" id="KW-1185">Reference proteome</keyword>
<dbReference type="OrthoDB" id="191686at2759"/>
<keyword evidence="4" id="KW-0812">Transmembrane</keyword>
<dbReference type="SMART" id="SM00054">
    <property type="entry name" value="EFh"/>
    <property type="match status" value="3"/>
</dbReference>
<sequence>MGCCQSKRTKTTAWCKELAVLASGTPCEYALSTSLLPSYASMDIPLISRQLLLFVLLHGWVESALIGSCTLTFVDNIERIRSMLTVSEVEALHQLFKKLSSSVIGDGFISKEDLQFALFRNNNKKNLFANRMFDLFDVKCNGVIKFGEFVQSLGVFHPNAPVEEKIYWKNLTAVAFRLYDLRQTGFIEQEELKEMVVALLQESDLELSDDVVQTIVDKTFSDADSKGDGKIDPEEWKEFVLKNPSIIKNMTLPFLKITLITIIDFQHDHFVSSRDVTMAFPSFVLISEVGESEM</sequence>
<keyword evidence="3 4" id="KW-0472">Membrane</keyword>
<dbReference type="GO" id="GO:0019900">
    <property type="term" value="F:kinase binding"/>
    <property type="evidence" value="ECO:0007669"/>
    <property type="project" value="UniProtKB-UniRule"/>
</dbReference>
<dbReference type="InterPro" id="IPR002048">
    <property type="entry name" value="EF_hand_dom"/>
</dbReference>
<comment type="subcellular location">
    <subcellularLocation>
        <location evidence="3">Membrane</location>
    </subcellularLocation>
</comment>
<feature type="transmembrane region" description="Helical" evidence="4">
    <location>
        <begin position="51"/>
        <end position="74"/>
    </location>
</feature>
<keyword evidence="4" id="KW-1133">Transmembrane helix</keyword>
<evidence type="ECO:0000256" key="2">
    <source>
        <dbReference type="ARBA" id="ARBA00023774"/>
    </source>
</evidence>
<evidence type="ECO:0000256" key="4">
    <source>
        <dbReference type="SAM" id="Phobius"/>
    </source>
</evidence>
<dbReference type="PROSITE" id="PS50222">
    <property type="entry name" value="EF_HAND_2"/>
    <property type="match status" value="3"/>
</dbReference>
<keyword evidence="1 3" id="KW-0677">Repeat</keyword>
<organism evidence="6 7">
    <name type="scientific">Populus tomentosa</name>
    <name type="common">Chinese white poplar</name>
    <dbReference type="NCBI Taxonomy" id="118781"/>
    <lineage>
        <taxon>Eukaryota</taxon>
        <taxon>Viridiplantae</taxon>
        <taxon>Streptophyta</taxon>
        <taxon>Embryophyta</taxon>
        <taxon>Tracheophyta</taxon>
        <taxon>Spermatophyta</taxon>
        <taxon>Magnoliopsida</taxon>
        <taxon>eudicotyledons</taxon>
        <taxon>Gunneridae</taxon>
        <taxon>Pentapetalae</taxon>
        <taxon>rosids</taxon>
        <taxon>fabids</taxon>
        <taxon>Malpighiales</taxon>
        <taxon>Salicaceae</taxon>
        <taxon>Saliceae</taxon>
        <taxon>Populus</taxon>
    </lineage>
</organism>
<dbReference type="Proteomes" id="UP000886885">
    <property type="component" value="Chromosome 15D"/>
</dbReference>
<dbReference type="EMBL" id="JAAWWB010000030">
    <property type="protein sequence ID" value="KAG6745561.1"/>
    <property type="molecule type" value="Genomic_DNA"/>
</dbReference>
<evidence type="ECO:0000256" key="1">
    <source>
        <dbReference type="ARBA" id="ARBA00022737"/>
    </source>
</evidence>
<dbReference type="PANTHER" id="PTHR23056">
    <property type="entry name" value="CALCINEURIN B"/>
    <property type="match status" value="1"/>
</dbReference>
<evidence type="ECO:0000256" key="3">
    <source>
        <dbReference type="RuleBase" id="RU369080"/>
    </source>
</evidence>
<evidence type="ECO:0000259" key="5">
    <source>
        <dbReference type="PROSITE" id="PS50222"/>
    </source>
</evidence>
<dbReference type="GO" id="GO:0016020">
    <property type="term" value="C:membrane"/>
    <property type="evidence" value="ECO:0007669"/>
    <property type="project" value="UniProtKB-SubCell"/>
</dbReference>
<evidence type="ECO:0000313" key="6">
    <source>
        <dbReference type="EMBL" id="KAG6745561.1"/>
    </source>
</evidence>
<feature type="domain" description="EF-hand" evidence="5">
    <location>
        <begin position="175"/>
        <end position="202"/>
    </location>
</feature>
<dbReference type="CDD" id="cd00051">
    <property type="entry name" value="EFh"/>
    <property type="match status" value="1"/>
</dbReference>
<keyword evidence="3" id="KW-0479">Metal-binding</keyword>
<comment type="subunit">
    <text evidence="3">Homodimer. Interacts with CIPK.</text>
</comment>
<dbReference type="AlphaFoldDB" id="A0A8X7Y7G6"/>
<dbReference type="FunFam" id="1.10.238.10:FF:000073">
    <property type="entry name" value="calcineurin B-like protein 3"/>
    <property type="match status" value="1"/>
</dbReference>
<dbReference type="Pfam" id="PF13202">
    <property type="entry name" value="EF-hand_5"/>
    <property type="match status" value="1"/>
</dbReference>
<dbReference type="Pfam" id="PF13833">
    <property type="entry name" value="EF-hand_8"/>
    <property type="match status" value="1"/>
</dbReference>
<dbReference type="PANTHER" id="PTHR23056:SF110">
    <property type="entry name" value="CALMODULIN"/>
    <property type="match status" value="1"/>
</dbReference>
<gene>
    <name evidence="6" type="ORF">POTOM_050058</name>
</gene>
<comment type="function">
    <text evidence="3">Acts as a calcium sensor. CBL proteins interact with CIPK serine-threonine protein kinases. Binding of a CBL protein to the regulatory NAF domain of a CIPK protein lead to the activation of the kinase in a calcium-dependent manner.</text>
</comment>
<evidence type="ECO:0000313" key="7">
    <source>
        <dbReference type="Proteomes" id="UP000886885"/>
    </source>
</evidence>
<feature type="domain" description="EF-hand" evidence="5">
    <location>
        <begin position="124"/>
        <end position="159"/>
    </location>
</feature>
<keyword evidence="3" id="KW-0106">Calcium</keyword>
<name>A0A8X7Y7G6_POPTO</name>
<reference evidence="6" key="1">
    <citation type="journal article" date="2020" name="bioRxiv">
        <title>Hybrid origin of Populus tomentosa Carr. identified through genome sequencing and phylogenomic analysis.</title>
        <authorList>
            <person name="An X."/>
            <person name="Gao K."/>
            <person name="Chen Z."/>
            <person name="Li J."/>
            <person name="Yang X."/>
            <person name="Yang X."/>
            <person name="Zhou J."/>
            <person name="Guo T."/>
            <person name="Zhao T."/>
            <person name="Huang S."/>
            <person name="Miao D."/>
            <person name="Khan W.U."/>
            <person name="Rao P."/>
            <person name="Ye M."/>
            <person name="Lei B."/>
            <person name="Liao W."/>
            <person name="Wang J."/>
            <person name="Ji L."/>
            <person name="Li Y."/>
            <person name="Guo B."/>
            <person name="Mustafa N.S."/>
            <person name="Li S."/>
            <person name="Yun Q."/>
            <person name="Keller S.R."/>
            <person name="Mao J."/>
            <person name="Zhang R."/>
            <person name="Strauss S.H."/>
        </authorList>
    </citation>
    <scope>NUCLEOTIDE SEQUENCE</scope>
    <source>
        <strain evidence="6">GM15</strain>
        <tissue evidence="6">Leaf</tissue>
    </source>
</reference>
<comment type="similarity">
    <text evidence="2 3">Belongs to the calcineurin regulatory subunit family.</text>
</comment>
<dbReference type="InterPro" id="IPR045198">
    <property type="entry name" value="CNBL1-10"/>
</dbReference>
<dbReference type="GO" id="GO:0005509">
    <property type="term" value="F:calcium ion binding"/>
    <property type="evidence" value="ECO:0007669"/>
    <property type="project" value="UniProtKB-UniRule"/>
</dbReference>
<proteinExistence type="inferred from homology"/>
<dbReference type="GO" id="GO:0019722">
    <property type="term" value="P:calcium-mediated signaling"/>
    <property type="evidence" value="ECO:0007669"/>
    <property type="project" value="UniProtKB-UniRule"/>
</dbReference>
<protein>
    <recommendedName>
        <fullName evidence="3">Calcineurin B-like protein</fullName>
    </recommendedName>
</protein>
<feature type="domain" description="EF-hand" evidence="5">
    <location>
        <begin position="211"/>
        <end position="246"/>
    </location>
</feature>